<comment type="catalytic activity">
    <reaction evidence="8">
        <text>(7R,8S)-8-amino-7-(carboxyamino)nonanoate + ATP = (4R,5S)-dethiobiotin + ADP + phosphate + H(+)</text>
        <dbReference type="Rhea" id="RHEA:63684"/>
        <dbReference type="ChEBI" id="CHEBI:15378"/>
        <dbReference type="ChEBI" id="CHEBI:30616"/>
        <dbReference type="ChEBI" id="CHEBI:43474"/>
        <dbReference type="ChEBI" id="CHEBI:149470"/>
        <dbReference type="ChEBI" id="CHEBI:149473"/>
        <dbReference type="ChEBI" id="CHEBI:456216"/>
    </reaction>
</comment>
<dbReference type="GO" id="GO:0004141">
    <property type="term" value="F:dethiobiotin synthase activity"/>
    <property type="evidence" value="ECO:0007669"/>
    <property type="project" value="UniProtKB-UniRule"/>
</dbReference>
<evidence type="ECO:0000256" key="2">
    <source>
        <dbReference type="ARBA" id="ARBA00022598"/>
    </source>
</evidence>
<dbReference type="GO" id="GO:0000287">
    <property type="term" value="F:magnesium ion binding"/>
    <property type="evidence" value="ECO:0007669"/>
    <property type="project" value="UniProtKB-UniRule"/>
</dbReference>
<comment type="function">
    <text evidence="9">Catalyzes a mechanistically unusual reaction, the ATP-dependent insertion of CO2 between the N7 and N8 nitrogen atoms of 7,8-diaminopelargonic acid (DAPA, also called 7,8-diammoniononanoate) to form a ureido ring.</text>
</comment>
<dbReference type="GO" id="GO:0005829">
    <property type="term" value="C:cytosol"/>
    <property type="evidence" value="ECO:0007669"/>
    <property type="project" value="TreeGrafter"/>
</dbReference>
<dbReference type="PANTHER" id="PTHR43210">
    <property type="entry name" value="DETHIOBIOTIN SYNTHETASE"/>
    <property type="match status" value="1"/>
</dbReference>
<dbReference type="UniPathway" id="UPA00078">
    <property type="reaction ID" value="UER00161"/>
</dbReference>
<dbReference type="Pfam" id="PF13500">
    <property type="entry name" value="AAA_26"/>
    <property type="match status" value="1"/>
</dbReference>
<comment type="catalytic activity">
    <reaction evidence="9">
        <text>(7R,8S)-7,8-diammoniononanoate + CO2 + ATP = (4R,5S)-dethiobiotin + ADP + phosphate + 3 H(+)</text>
        <dbReference type="Rhea" id="RHEA:15805"/>
        <dbReference type="ChEBI" id="CHEBI:15378"/>
        <dbReference type="ChEBI" id="CHEBI:16526"/>
        <dbReference type="ChEBI" id="CHEBI:30616"/>
        <dbReference type="ChEBI" id="CHEBI:43474"/>
        <dbReference type="ChEBI" id="CHEBI:149469"/>
        <dbReference type="ChEBI" id="CHEBI:149473"/>
        <dbReference type="ChEBI" id="CHEBI:456216"/>
        <dbReference type="EC" id="6.3.3.3"/>
    </reaction>
</comment>
<feature type="binding site" evidence="9">
    <location>
        <position position="72"/>
    </location>
    <ligand>
        <name>ATP</name>
        <dbReference type="ChEBI" id="CHEBI:30616"/>
    </ligand>
</feature>
<proteinExistence type="inferred from homology"/>
<dbReference type="GO" id="GO:0005524">
    <property type="term" value="F:ATP binding"/>
    <property type="evidence" value="ECO:0007669"/>
    <property type="project" value="UniProtKB-UniRule"/>
</dbReference>
<comment type="pathway">
    <text evidence="9">Cofactor biosynthesis; biotin biosynthesis; biotin from 7,8-diaminononanoate: step 1/2.</text>
</comment>
<keyword evidence="7 9" id="KW-0460">Magnesium</keyword>
<dbReference type="CDD" id="cd03109">
    <property type="entry name" value="DTBS"/>
    <property type="match status" value="1"/>
</dbReference>
<organism evidence="11 12">
    <name type="scientific">Paenibacillus athensensis</name>
    <dbReference type="NCBI Taxonomy" id="1967502"/>
    <lineage>
        <taxon>Bacteria</taxon>
        <taxon>Bacillati</taxon>
        <taxon>Bacillota</taxon>
        <taxon>Bacilli</taxon>
        <taxon>Bacillales</taxon>
        <taxon>Paenibacillaceae</taxon>
        <taxon>Paenibacillus</taxon>
    </lineage>
</organism>
<dbReference type="HAMAP" id="MF_00336">
    <property type="entry name" value="BioD"/>
    <property type="match status" value="1"/>
</dbReference>
<dbReference type="SUPFAM" id="SSF52540">
    <property type="entry name" value="P-loop containing nucleoside triphosphate hydrolases"/>
    <property type="match status" value="1"/>
</dbReference>
<gene>
    <name evidence="9" type="primary">bioD</name>
    <name evidence="11" type="ORF">B5M42_18480</name>
</gene>
<comment type="subunit">
    <text evidence="9">Homodimer.</text>
</comment>
<dbReference type="GO" id="GO:0009102">
    <property type="term" value="P:biotin biosynthetic process"/>
    <property type="evidence" value="ECO:0007669"/>
    <property type="project" value="UniProtKB-UniRule"/>
</dbReference>
<dbReference type="AlphaFoldDB" id="A0A4Y8PVK0"/>
<name>A0A4Y8PVK0_9BACL</name>
<evidence type="ECO:0000256" key="8">
    <source>
        <dbReference type="ARBA" id="ARBA00047386"/>
    </source>
</evidence>
<keyword evidence="4 9" id="KW-0547">Nucleotide-binding</keyword>
<comment type="caution">
    <text evidence="9">Lacks conserved residue(s) required for the propagation of feature annotation.</text>
</comment>
<comment type="similarity">
    <text evidence="9">Belongs to the dethiobiotin synthetase family.</text>
</comment>
<dbReference type="NCBIfam" id="TIGR00347">
    <property type="entry name" value="bioD"/>
    <property type="match status" value="1"/>
</dbReference>
<evidence type="ECO:0000256" key="5">
    <source>
        <dbReference type="ARBA" id="ARBA00022756"/>
    </source>
</evidence>
<keyword evidence="1 9" id="KW-0963">Cytoplasm</keyword>
<dbReference type="InterPro" id="IPR027417">
    <property type="entry name" value="P-loop_NTPase"/>
</dbReference>
<dbReference type="Gene3D" id="3.40.50.300">
    <property type="entry name" value="P-loop containing nucleotide triphosphate hydrolases"/>
    <property type="match status" value="1"/>
</dbReference>
<feature type="binding site" evidence="9">
    <location>
        <position position="34"/>
    </location>
    <ligand>
        <name>Mg(2+)</name>
        <dbReference type="ChEBI" id="CHEBI:18420"/>
    </ligand>
</feature>
<feature type="binding site" evidence="9">
    <location>
        <begin position="30"/>
        <end position="35"/>
    </location>
    <ligand>
        <name>ATP</name>
        <dbReference type="ChEBI" id="CHEBI:30616"/>
    </ligand>
</feature>
<evidence type="ECO:0000256" key="10">
    <source>
        <dbReference type="SAM" id="MobiDB-lite"/>
    </source>
</evidence>
<accession>A0A4Y8PVK0</accession>
<evidence type="ECO:0000256" key="6">
    <source>
        <dbReference type="ARBA" id="ARBA00022840"/>
    </source>
</evidence>
<keyword evidence="5 9" id="KW-0093">Biotin biosynthesis</keyword>
<protein>
    <recommendedName>
        <fullName evidence="9">ATP-dependent dethiobiotin synthetase BioD</fullName>
        <ecNumber evidence="9">6.3.3.3</ecNumber>
    </recommendedName>
    <alternativeName>
        <fullName evidence="9">DTB synthetase</fullName>
        <shortName evidence="9">DTBS</shortName>
    </alternativeName>
    <alternativeName>
        <fullName evidence="9">Dethiobiotin synthase</fullName>
    </alternativeName>
</protein>
<evidence type="ECO:0000256" key="9">
    <source>
        <dbReference type="HAMAP-Rule" id="MF_00336"/>
    </source>
</evidence>
<dbReference type="PANTHER" id="PTHR43210:SF2">
    <property type="entry name" value="ATP-DEPENDENT DETHIOBIOTIN SYNTHETASE BIOD 2"/>
    <property type="match status" value="1"/>
</dbReference>
<dbReference type="InterPro" id="IPR004472">
    <property type="entry name" value="DTB_synth_BioD"/>
</dbReference>
<evidence type="ECO:0000256" key="7">
    <source>
        <dbReference type="ARBA" id="ARBA00022842"/>
    </source>
</evidence>
<evidence type="ECO:0000313" key="11">
    <source>
        <dbReference type="EMBL" id="TFE85034.1"/>
    </source>
</evidence>
<reference evidence="11 12" key="1">
    <citation type="submission" date="2017-03" db="EMBL/GenBank/DDBJ databases">
        <title>Isolation of Levoglucosan Utilizing Bacteria.</title>
        <authorList>
            <person name="Arya A.S."/>
        </authorList>
    </citation>
    <scope>NUCLEOTIDE SEQUENCE [LARGE SCALE GENOMIC DNA]</scope>
    <source>
        <strain evidence="11 12">MEC069</strain>
    </source>
</reference>
<feature type="binding site" evidence="9">
    <location>
        <position position="62"/>
    </location>
    <ligand>
        <name>substrate</name>
    </ligand>
</feature>
<feature type="region of interest" description="Disordered" evidence="10">
    <location>
        <begin position="233"/>
        <end position="278"/>
    </location>
</feature>
<keyword evidence="12" id="KW-1185">Reference proteome</keyword>
<feature type="active site" evidence="9">
    <location>
        <position position="58"/>
    </location>
</feature>
<feature type="binding site" evidence="9">
    <location>
        <position position="133"/>
    </location>
    <ligand>
        <name>Mg(2+)</name>
        <dbReference type="ChEBI" id="CHEBI:18420"/>
    </ligand>
</feature>
<feature type="binding site" evidence="9">
    <location>
        <position position="72"/>
    </location>
    <ligand>
        <name>Mg(2+)</name>
        <dbReference type="ChEBI" id="CHEBI:18420"/>
    </ligand>
</feature>
<keyword evidence="3 9" id="KW-0479">Metal-binding</keyword>
<evidence type="ECO:0000256" key="1">
    <source>
        <dbReference type="ARBA" id="ARBA00022490"/>
    </source>
</evidence>
<dbReference type="EMBL" id="MYFO01000029">
    <property type="protein sequence ID" value="TFE85034.1"/>
    <property type="molecule type" value="Genomic_DNA"/>
</dbReference>
<feature type="binding site" evidence="9">
    <location>
        <begin position="133"/>
        <end position="136"/>
    </location>
    <ligand>
        <name>ATP</name>
        <dbReference type="ChEBI" id="CHEBI:30616"/>
    </ligand>
</feature>
<evidence type="ECO:0000313" key="12">
    <source>
        <dbReference type="Proteomes" id="UP000298246"/>
    </source>
</evidence>
<dbReference type="OrthoDB" id="9802097at2"/>
<comment type="cofactor">
    <cofactor evidence="9">
        <name>Mg(2+)</name>
        <dbReference type="ChEBI" id="CHEBI:18420"/>
    </cofactor>
</comment>
<keyword evidence="2 9" id="KW-0436">Ligase</keyword>
<comment type="subcellular location">
    <subcellularLocation>
        <location evidence="9">Cytoplasm</location>
    </subcellularLocation>
</comment>
<evidence type="ECO:0000256" key="3">
    <source>
        <dbReference type="ARBA" id="ARBA00022723"/>
    </source>
</evidence>
<keyword evidence="6 9" id="KW-0067">ATP-binding</keyword>
<dbReference type="Proteomes" id="UP000298246">
    <property type="component" value="Unassembled WGS sequence"/>
</dbReference>
<feature type="binding site" evidence="9">
    <location>
        <begin position="223"/>
        <end position="225"/>
    </location>
    <ligand>
        <name>ATP</name>
        <dbReference type="ChEBI" id="CHEBI:30616"/>
    </ligand>
</feature>
<feature type="compositionally biased region" description="Low complexity" evidence="10">
    <location>
        <begin position="233"/>
        <end position="252"/>
    </location>
</feature>
<dbReference type="EC" id="6.3.3.3" evidence="9"/>
<comment type="caution">
    <text evidence="11">The sequence shown here is derived from an EMBL/GenBank/DDBJ whole genome shotgun (WGS) entry which is preliminary data.</text>
</comment>
<sequence>MTIAVEMCGKGGAGMSAGVGGIFITGTDTDVGKTVVTAGLAAVLERRRAVPGGVRLWKPAQSGFRAGEPGADSYRLVMASGVRQTEASTASYSFAAPLAPWTAAAREGRQIDMPALVAAGRQRLAEAGLLLVEGAGGLLVPLTGEQLVADLAVALGLPLLIVARPGLGTVNHTLLTVRTARSLGLDVIGVVLNGCRAEQAEAARDNAQMIERFGAVPVLGVLPWLGAEPCEAGAAAEQPAGERAAGEPAAGDRAPEQQTAAERAAGNEADDGQAVEAETGWGAWRDKLARAVEASVHWEPLLAYIRK</sequence>
<evidence type="ECO:0000256" key="4">
    <source>
        <dbReference type="ARBA" id="ARBA00022741"/>
    </source>
</evidence>